<feature type="signal peptide" evidence="2">
    <location>
        <begin position="1"/>
        <end position="21"/>
    </location>
</feature>
<evidence type="ECO:0000256" key="2">
    <source>
        <dbReference type="SAM" id="SignalP"/>
    </source>
</evidence>
<organism evidence="3 4">
    <name type="scientific">Streptomyces puniciscabiei</name>
    <dbReference type="NCBI Taxonomy" id="164348"/>
    <lineage>
        <taxon>Bacteria</taxon>
        <taxon>Bacillati</taxon>
        <taxon>Actinomycetota</taxon>
        <taxon>Actinomycetes</taxon>
        <taxon>Kitasatosporales</taxon>
        <taxon>Streptomycetaceae</taxon>
        <taxon>Streptomyces</taxon>
    </lineage>
</organism>
<name>A0A542UFR8_9ACTN</name>
<reference evidence="3 4" key="1">
    <citation type="submission" date="2019-06" db="EMBL/GenBank/DDBJ databases">
        <title>Sequencing the genomes of 1000 actinobacteria strains.</title>
        <authorList>
            <person name="Klenk H.-P."/>
        </authorList>
    </citation>
    <scope>NUCLEOTIDE SEQUENCE [LARGE SCALE GENOMIC DNA]</scope>
    <source>
        <strain evidence="3 4">DSM 41929</strain>
    </source>
</reference>
<sequence length="235" mass="23392">MLALVGVVTAAVVLPLAVASAGQVGGSIRHTVAEKARDAVRATAGEGASGRALASDKGAGSEPGSGRSERGSRRKGGSGQGDAGSGQGDAGAGREDAKLPSLDGSPRLLGLGLATAARCGAQLTSPDGIEAQTCVLAQGGDTWARTYYRNSTGERLDAVLSLMGPAGHSVQMHCVTGGDDEPATCETPRERSRGGMDGYTAVTEFARRGADGALLLRSSSDSADGDGKYGSDNGS</sequence>
<feature type="region of interest" description="Disordered" evidence="1">
    <location>
        <begin position="216"/>
        <end position="235"/>
    </location>
</feature>
<protein>
    <submittedName>
        <fullName evidence="3">Uncharacterized protein</fullName>
    </submittedName>
</protein>
<dbReference type="EMBL" id="VFNX01000001">
    <property type="protein sequence ID" value="TQK97921.1"/>
    <property type="molecule type" value="Genomic_DNA"/>
</dbReference>
<evidence type="ECO:0000256" key="1">
    <source>
        <dbReference type="SAM" id="MobiDB-lite"/>
    </source>
</evidence>
<comment type="caution">
    <text evidence="3">The sequence shown here is derived from an EMBL/GenBank/DDBJ whole genome shotgun (WGS) entry which is preliminary data.</text>
</comment>
<dbReference type="RefSeq" id="WP_234358021.1">
    <property type="nucleotide sequence ID" value="NZ_LIRI01000360.1"/>
</dbReference>
<proteinExistence type="predicted"/>
<feature type="compositionally biased region" description="Gly residues" evidence="1">
    <location>
        <begin position="77"/>
        <end position="91"/>
    </location>
</feature>
<feature type="region of interest" description="Disordered" evidence="1">
    <location>
        <begin position="39"/>
        <end position="103"/>
    </location>
</feature>
<gene>
    <name evidence="3" type="ORF">FB563_2914</name>
</gene>
<evidence type="ECO:0000313" key="3">
    <source>
        <dbReference type="EMBL" id="TQK97921.1"/>
    </source>
</evidence>
<keyword evidence="4" id="KW-1185">Reference proteome</keyword>
<accession>A0A542UFR8</accession>
<feature type="chain" id="PRO_5021755485" evidence="2">
    <location>
        <begin position="22"/>
        <end position="235"/>
    </location>
</feature>
<dbReference type="AlphaFoldDB" id="A0A542UFR8"/>
<keyword evidence="2" id="KW-0732">Signal</keyword>
<dbReference type="Proteomes" id="UP000318103">
    <property type="component" value="Unassembled WGS sequence"/>
</dbReference>
<evidence type="ECO:0000313" key="4">
    <source>
        <dbReference type="Proteomes" id="UP000318103"/>
    </source>
</evidence>